<dbReference type="PANTHER" id="PTHR10996">
    <property type="entry name" value="2-HYDROXYACID DEHYDROGENASE-RELATED"/>
    <property type="match status" value="1"/>
</dbReference>
<feature type="domain" description="D-isomer specific 2-hydroxyacid dehydrogenase NAD-binding" evidence="5">
    <location>
        <begin position="129"/>
        <end position="309"/>
    </location>
</feature>
<dbReference type="GO" id="GO:0005829">
    <property type="term" value="C:cytosol"/>
    <property type="evidence" value="ECO:0000318"/>
    <property type="project" value="GO_Central"/>
</dbReference>
<dbReference type="Proteomes" id="UP000001744">
    <property type="component" value="Unassembled WGS sequence"/>
</dbReference>
<reference evidence="6 8" key="1">
    <citation type="journal article" date="2011" name="Science">
        <title>Comparative functional genomics of the fission yeasts.</title>
        <authorList>
            <person name="Rhind N."/>
            <person name="Chen Z."/>
            <person name="Yassour M."/>
            <person name="Thompson D.A."/>
            <person name="Haas B.J."/>
            <person name="Habib N."/>
            <person name="Wapinski I."/>
            <person name="Roy S."/>
            <person name="Lin M.F."/>
            <person name="Heiman D.I."/>
            <person name="Young S.K."/>
            <person name="Furuya K."/>
            <person name="Guo Y."/>
            <person name="Pidoux A."/>
            <person name="Chen H.M."/>
            <person name="Robbertse B."/>
            <person name="Goldberg J.M."/>
            <person name="Aoki K."/>
            <person name="Bayne E.H."/>
            <person name="Berlin A.M."/>
            <person name="Desjardins C.A."/>
            <person name="Dobbs E."/>
            <person name="Dukaj L."/>
            <person name="Fan L."/>
            <person name="FitzGerald M.G."/>
            <person name="French C."/>
            <person name="Gujja S."/>
            <person name="Hansen K."/>
            <person name="Keifenheim D."/>
            <person name="Levin J.Z."/>
            <person name="Mosher R.A."/>
            <person name="Mueller C.A."/>
            <person name="Pfiffner J."/>
            <person name="Priest M."/>
            <person name="Russ C."/>
            <person name="Smialowska A."/>
            <person name="Swoboda P."/>
            <person name="Sykes S.M."/>
            <person name="Vaughn M."/>
            <person name="Vengrova S."/>
            <person name="Yoder R."/>
            <person name="Zeng Q."/>
            <person name="Allshire R."/>
            <person name="Baulcombe D."/>
            <person name="Birren B.W."/>
            <person name="Brown W."/>
            <person name="Ekwall K."/>
            <person name="Kellis M."/>
            <person name="Leatherwood J."/>
            <person name="Levin H."/>
            <person name="Margalit H."/>
            <person name="Martienssen R."/>
            <person name="Nieduszynski C.A."/>
            <person name="Spatafora J.W."/>
            <person name="Friedman N."/>
            <person name="Dalgaard J.Z."/>
            <person name="Baumann P."/>
            <person name="Niki H."/>
            <person name="Regev A."/>
            <person name="Nusbaum C."/>
        </authorList>
    </citation>
    <scope>NUCLEOTIDE SEQUENCE [LARGE SCALE GENOMIC DNA]</scope>
    <source>
        <strain evidence="8">yFS275 / FY16936</strain>
    </source>
</reference>
<evidence type="ECO:0000259" key="4">
    <source>
        <dbReference type="Pfam" id="PF00389"/>
    </source>
</evidence>
<proteinExistence type="inferred from homology"/>
<evidence type="ECO:0000256" key="2">
    <source>
        <dbReference type="ARBA" id="ARBA00023002"/>
    </source>
</evidence>
<dbReference type="InterPro" id="IPR006140">
    <property type="entry name" value="D-isomer_DH_NAD-bd"/>
</dbReference>
<dbReference type="GO" id="GO:0016618">
    <property type="term" value="F:hydroxypyruvate reductase [NAD(P)H] activity"/>
    <property type="evidence" value="ECO:0000318"/>
    <property type="project" value="GO_Central"/>
</dbReference>
<dbReference type="InterPro" id="IPR006139">
    <property type="entry name" value="D-isomer_2_OHA_DH_cat_dom"/>
</dbReference>
<dbReference type="CDD" id="cd12168">
    <property type="entry name" value="Mand_dh_like"/>
    <property type="match status" value="1"/>
</dbReference>
<dbReference type="RefSeq" id="XP_002171570.1">
    <property type="nucleotide sequence ID" value="XM_002171534.2"/>
</dbReference>
<dbReference type="OMA" id="ERAYWDI"/>
<dbReference type="EMBL" id="KE651166">
    <property type="protein sequence ID" value="EEB05277.1"/>
    <property type="molecule type" value="Genomic_DNA"/>
</dbReference>
<dbReference type="Pfam" id="PF02826">
    <property type="entry name" value="2-Hacid_dh_C"/>
    <property type="match status" value="1"/>
</dbReference>
<dbReference type="PROSITE" id="PS00671">
    <property type="entry name" value="D_2_HYDROXYACID_DH_3"/>
    <property type="match status" value="1"/>
</dbReference>
<evidence type="ECO:0000313" key="8">
    <source>
        <dbReference type="Proteomes" id="UP000001744"/>
    </source>
</evidence>
<evidence type="ECO:0000256" key="1">
    <source>
        <dbReference type="ARBA" id="ARBA00005854"/>
    </source>
</evidence>
<comment type="similarity">
    <text evidence="1 3">Belongs to the D-isomer specific 2-hydroxyacid dehydrogenase family.</text>
</comment>
<dbReference type="InterPro" id="IPR029753">
    <property type="entry name" value="D-isomer_DH_CS"/>
</dbReference>
<evidence type="ECO:0000313" key="7">
    <source>
        <dbReference type="JaponicusDB" id="SJAG_00281"/>
    </source>
</evidence>
<dbReference type="SUPFAM" id="SSF51735">
    <property type="entry name" value="NAD(P)-binding Rossmann-fold domains"/>
    <property type="match status" value="1"/>
</dbReference>
<evidence type="ECO:0000256" key="3">
    <source>
        <dbReference type="RuleBase" id="RU003719"/>
    </source>
</evidence>
<dbReference type="InterPro" id="IPR036291">
    <property type="entry name" value="NAD(P)-bd_dom_sf"/>
</dbReference>
<dbReference type="GeneID" id="7049595"/>
<accession>B6JV76</accession>
<dbReference type="STRING" id="402676.B6JV76"/>
<keyword evidence="2 3" id="KW-0560">Oxidoreductase</keyword>
<dbReference type="SUPFAM" id="SSF52283">
    <property type="entry name" value="Formate/glycerate dehydrogenase catalytic domain-like"/>
    <property type="match status" value="1"/>
</dbReference>
<dbReference type="InterPro" id="IPR050223">
    <property type="entry name" value="D-isomer_2-hydroxyacid_DH"/>
</dbReference>
<dbReference type="PROSITE" id="PS00670">
    <property type="entry name" value="D_2_HYDROXYACID_DH_2"/>
    <property type="match status" value="1"/>
</dbReference>
<evidence type="ECO:0000313" key="6">
    <source>
        <dbReference type="EMBL" id="EEB05277.1"/>
    </source>
</evidence>
<protein>
    <submittedName>
        <fullName evidence="6">Glyoxylate reductase</fullName>
    </submittedName>
</protein>
<dbReference type="Gene3D" id="3.40.50.720">
    <property type="entry name" value="NAD(P)-binding Rossmann-like Domain"/>
    <property type="match status" value="2"/>
</dbReference>
<gene>
    <name evidence="7" type="primary">gor2</name>
    <name evidence="6" type="ORF">SJAG_00281</name>
</gene>
<dbReference type="HOGENOM" id="CLU_019796_1_2_1"/>
<dbReference type="VEuPathDB" id="FungiDB:SJAG_00281"/>
<feature type="domain" description="D-isomer specific 2-hydroxyacid dehydrogenase catalytic" evidence="4">
    <location>
        <begin position="44"/>
        <end position="341"/>
    </location>
</feature>
<organism evidence="6 8">
    <name type="scientific">Schizosaccharomyces japonicus (strain yFS275 / FY16936)</name>
    <name type="common">Fission yeast</name>
    <dbReference type="NCBI Taxonomy" id="402676"/>
    <lineage>
        <taxon>Eukaryota</taxon>
        <taxon>Fungi</taxon>
        <taxon>Dikarya</taxon>
        <taxon>Ascomycota</taxon>
        <taxon>Taphrinomycotina</taxon>
        <taxon>Schizosaccharomycetes</taxon>
        <taxon>Schizosaccharomycetales</taxon>
        <taxon>Schizosaccharomycetaceae</taxon>
        <taxon>Schizosaccharomyces</taxon>
    </lineage>
</organism>
<dbReference type="GO" id="GO:0030267">
    <property type="term" value="F:glyoxylate reductase (NADPH) activity"/>
    <property type="evidence" value="ECO:0000318"/>
    <property type="project" value="GO_Central"/>
</dbReference>
<dbReference type="JaponicusDB" id="SJAG_00281">
    <property type="gene designation" value="gor2"/>
</dbReference>
<dbReference type="PANTHER" id="PTHR10996:SF257">
    <property type="entry name" value="GLYOXYLATE REDUCTASE 1"/>
    <property type="match status" value="1"/>
</dbReference>
<dbReference type="AlphaFoldDB" id="B6JV76"/>
<dbReference type="GO" id="GO:0051287">
    <property type="term" value="F:NAD binding"/>
    <property type="evidence" value="ECO:0007669"/>
    <property type="project" value="InterPro"/>
</dbReference>
<keyword evidence="8" id="KW-1185">Reference proteome</keyword>
<dbReference type="eggNOG" id="KOG0069">
    <property type="taxonomic scope" value="Eukaryota"/>
</dbReference>
<name>B6JV76_SCHJY</name>
<sequence>MTASVVKKVLICSRPYKYALPELEKLKQKAKVVFAFTPEMTMEAWKNKIEEVRKEQGPFDAVIVGPESVCYACKRFDDYLFKCLLPEARYFCQTVTGPEKWDLKWAERNNLLISTTPNAVTNGTAIGAVWLIMDTLRGLSLMQHKTKQGQWNGFFDYLGKEVTGRTLGLVGMGSVGQYVARVLSTMGMRIIYHNRHRLSTELEVAAGNAVYYENLDELCAACDVLSLHAPLTPQTHHLISYKQFACMKPGSFLVNTARGPVLDTEALIDAMDKGIIYRAGLDVFEKEPEVPKEFKYGGRLEDRVTILPHFVALTEETVRNLEAHGIENMLAYLETGRPRTVLFQPK</sequence>
<dbReference type="Pfam" id="PF00389">
    <property type="entry name" value="2-Hacid_dh"/>
    <property type="match status" value="1"/>
</dbReference>
<evidence type="ECO:0000259" key="5">
    <source>
        <dbReference type="Pfam" id="PF02826"/>
    </source>
</evidence>
<dbReference type="OrthoDB" id="9991913at2759"/>